<comment type="catalytic activity">
    <reaction evidence="9 10">
        <text>tRNA(Ile) + L-isoleucine + ATP = L-isoleucyl-tRNA(Ile) + AMP + diphosphate</text>
        <dbReference type="Rhea" id="RHEA:11060"/>
        <dbReference type="Rhea" id="RHEA-COMP:9666"/>
        <dbReference type="Rhea" id="RHEA-COMP:9695"/>
        <dbReference type="ChEBI" id="CHEBI:30616"/>
        <dbReference type="ChEBI" id="CHEBI:33019"/>
        <dbReference type="ChEBI" id="CHEBI:58045"/>
        <dbReference type="ChEBI" id="CHEBI:78442"/>
        <dbReference type="ChEBI" id="CHEBI:78528"/>
        <dbReference type="ChEBI" id="CHEBI:456215"/>
        <dbReference type="EC" id="6.1.1.5"/>
    </reaction>
</comment>
<dbReference type="SUPFAM" id="SSF47323">
    <property type="entry name" value="Anticodon-binding domain of a subclass of class I aminoacyl-tRNA synthetases"/>
    <property type="match status" value="2"/>
</dbReference>
<comment type="domain">
    <text evidence="10">IleRS has two distinct active sites: one for aminoacylation and one for editing. The misactivated valine is translocated from the active site to the editing site, which sterically excludes the correctly activated isoleucine. The single editing site contains two valyl binding pockets, one specific for each substrate (Val-AMP or Val-tRNA(Ile)).</text>
</comment>
<evidence type="ECO:0000256" key="3">
    <source>
        <dbReference type="ARBA" id="ARBA00022598"/>
    </source>
</evidence>
<keyword evidence="14" id="KW-1185">Reference proteome</keyword>
<feature type="domain" description="Aminoacyl-tRNA synthetase class Ia" evidence="11">
    <location>
        <begin position="18"/>
        <end position="644"/>
    </location>
</feature>
<comment type="caution">
    <text evidence="13">The sequence shown here is derived from an EMBL/GenBank/DDBJ whole genome shotgun (WGS) entry which is preliminary data.</text>
</comment>
<dbReference type="InterPro" id="IPR033709">
    <property type="entry name" value="Anticodon_Ile_ABEc"/>
</dbReference>
<dbReference type="Gene3D" id="3.40.50.620">
    <property type="entry name" value="HUPs"/>
    <property type="match status" value="2"/>
</dbReference>
<evidence type="ECO:0000256" key="2">
    <source>
        <dbReference type="ARBA" id="ARBA00022490"/>
    </source>
</evidence>
<comment type="subcellular location">
    <subcellularLocation>
        <location evidence="10">Cytoplasm</location>
    </subcellularLocation>
</comment>
<dbReference type="SUPFAM" id="SSF52374">
    <property type="entry name" value="Nucleotidylyl transferase"/>
    <property type="match status" value="1"/>
</dbReference>
<evidence type="ECO:0000256" key="5">
    <source>
        <dbReference type="ARBA" id="ARBA00022840"/>
    </source>
</evidence>
<dbReference type="HAMAP" id="MF_02003">
    <property type="entry name" value="Ile_tRNA_synth_type2"/>
    <property type="match status" value="1"/>
</dbReference>
<comment type="similarity">
    <text evidence="1 10">Belongs to the class-I aminoacyl-tRNA synthetase family. IleS type 2 subfamily.</text>
</comment>
<dbReference type="InterPro" id="IPR002301">
    <property type="entry name" value="Ile-tRNA-ligase"/>
</dbReference>
<organism evidence="13 14">
    <name type="scientific">Hallerella porci</name>
    <dbReference type="NCBI Taxonomy" id="1945871"/>
    <lineage>
        <taxon>Bacteria</taxon>
        <taxon>Pseudomonadati</taxon>
        <taxon>Fibrobacterota</taxon>
        <taxon>Fibrobacteria</taxon>
        <taxon>Fibrobacterales</taxon>
        <taxon>Fibrobacteraceae</taxon>
        <taxon>Hallerella</taxon>
    </lineage>
</organism>
<reference evidence="13 14" key="1">
    <citation type="submission" date="2018-05" db="EMBL/GenBank/DDBJ databases">
        <title>Animal gut microbial communities from fecal samples from Wisconsin, USA.</title>
        <authorList>
            <person name="Neumann A."/>
        </authorList>
    </citation>
    <scope>NUCLEOTIDE SEQUENCE [LARGE SCALE GENOMIC DNA]</scope>
    <source>
        <strain evidence="13 14">UWS4</strain>
    </source>
</reference>
<dbReference type="CDD" id="cd07961">
    <property type="entry name" value="Anticodon_Ia_Ile_ABEc"/>
    <property type="match status" value="1"/>
</dbReference>
<sequence>MFREIKKEETFPQIEERVLALWDKDDSFKKSLDSRPESEPYTFYDGPPFATGLPHYGHLLAGTIKDIVPRYWTMKGKRVPRGFGWDCHGLPIESLVQNELGLAGVAEIQKLGVDKFNETCRSKVLKYTSEWKTTVRRMGRWVDFDKGYKTMDKNFMESVWWVFKQCFDKGLIYQGYRIQPYSPALATPLSNFETNQGYKDRQDPSLTLIFPLISDEAKFKDTSLLVWTTTPWTLYSNFCIVVGADIKYNLVEFEGKKYWIAESRTAAYFKNANIVDTCMGSELAGKSYEALSHISDEYVTPDQLSRHYKIYTADYVSTEDGTGAVHTAPSFGEEDFQTGARLDLGLFDPLDTEGKFTDKVPMWKGLGAKEADKSIIRYFKEQGRVFKQDTIVHSYPHCWRTGVPLIYRALKTWFLKIDAPVTNKDGVTKTLKEWMVENNQTVNWIPEHIKNGRFGKWIANARDWNLSRNRFWGTPIPVWIAEDGEMIAVGSIKELADLTGVTLEDLHKHFVDKIVIKKNGKEFKRTPEVFDCWFESGSMPYASRHYPFENKELVEHSFPADFIAEGLDQTRGWFYTLTVLSNALFQKPAFKNVIVNGIILAEDGSKMSKSKKNYPDPNDLIERTGADAIRLFMINSAALKAEDLRFSEEGVKGIVKQVMLPLWNAVAFFVSNHNADAAKGQLNWKPGDVVKSENELDRWMLATLQDLASKVEVEMKAYRLYNVVPAIIAAVDDLTNWYVRRSRRRFWKSENDGDKNAAYATMYKVLVDFSKILAPFLPLLAEEIYQILVREVDANAPVSVHLCEFPSADESLKDEALVNRIAMVRGMVEMGRAIRATNNVKNRMPIASMTVVAHGEIEKQVAESMKDLILEELNVREMKFLEDESVLVKLSAKPNFLGIKAKGPEYAKNMKVISAKLNSLTPDEIKSLQGGETIKFDFGEVGADCLMIQRIVPEGLAVDANSHFTVALDLNVTDDLRRACVARELVNRIQNRRKDQNYTITDKIEVTLYSESEMFKQAVSENESYIANETQATKITWANSADGLDANEADGEKFSFTTKKA</sequence>
<dbReference type="PRINTS" id="PR00984">
    <property type="entry name" value="TRNASYNTHILE"/>
</dbReference>
<dbReference type="InterPro" id="IPR013155">
    <property type="entry name" value="M/V/L/I-tRNA-synth_anticd-bd"/>
</dbReference>
<dbReference type="RefSeq" id="WP_109587897.1">
    <property type="nucleotide sequence ID" value="NZ_QGHD01000049.1"/>
</dbReference>
<evidence type="ECO:0000256" key="1">
    <source>
        <dbReference type="ARBA" id="ARBA00007078"/>
    </source>
</evidence>
<dbReference type="InterPro" id="IPR014729">
    <property type="entry name" value="Rossmann-like_a/b/a_fold"/>
</dbReference>
<accession>A0ABX5LHY2</accession>
<feature type="short sequence motif" description="'HIGH' region" evidence="10">
    <location>
        <begin position="48"/>
        <end position="58"/>
    </location>
</feature>
<dbReference type="PANTHER" id="PTHR42780:SF1">
    <property type="entry name" value="ISOLEUCINE--TRNA LIGASE, CYTOPLASMIC"/>
    <property type="match status" value="1"/>
</dbReference>
<dbReference type="Pfam" id="PF00133">
    <property type="entry name" value="tRNA-synt_1"/>
    <property type="match status" value="1"/>
</dbReference>
<evidence type="ECO:0000259" key="12">
    <source>
        <dbReference type="Pfam" id="PF08264"/>
    </source>
</evidence>
<evidence type="ECO:0000256" key="4">
    <source>
        <dbReference type="ARBA" id="ARBA00022741"/>
    </source>
</evidence>
<evidence type="ECO:0000256" key="9">
    <source>
        <dbReference type="ARBA" id="ARBA00048359"/>
    </source>
</evidence>
<comment type="function">
    <text evidence="8 10">Catalyzes the attachment of isoleucine to tRNA(Ile). As IleRS can inadvertently accommodate and process structurally similar amino acids such as valine, to avoid such errors it has two additional distinct tRNA(Ile)-dependent editing activities. One activity is designated as 'pretransfer' editing and involves the hydrolysis of activated Val-AMP. The other activity is designated 'posttransfer' editing and involves deacylation of mischarged Val-tRNA(Ile).</text>
</comment>
<dbReference type="InterPro" id="IPR001412">
    <property type="entry name" value="aa-tRNA-synth_I_CS"/>
</dbReference>
<dbReference type="SUPFAM" id="SSF50677">
    <property type="entry name" value="ValRS/IleRS/LeuRS editing domain"/>
    <property type="match status" value="1"/>
</dbReference>
<dbReference type="Pfam" id="PF19302">
    <property type="entry name" value="DUF5915"/>
    <property type="match status" value="1"/>
</dbReference>
<evidence type="ECO:0000313" key="14">
    <source>
        <dbReference type="Proteomes" id="UP000245523"/>
    </source>
</evidence>
<feature type="binding site" evidence="10">
    <location>
        <position position="609"/>
    </location>
    <ligand>
        <name>ATP</name>
        <dbReference type="ChEBI" id="CHEBI:30616"/>
    </ligand>
</feature>
<evidence type="ECO:0000256" key="8">
    <source>
        <dbReference type="ARBA" id="ARBA00025217"/>
    </source>
</evidence>
<protein>
    <recommendedName>
        <fullName evidence="10">Isoleucine--tRNA ligase</fullName>
        <ecNumber evidence="10">6.1.1.5</ecNumber>
    </recommendedName>
    <alternativeName>
        <fullName evidence="10">Isoleucyl-tRNA synthetase</fullName>
        <shortName evidence="10">IleRS</shortName>
    </alternativeName>
</protein>
<evidence type="ECO:0000313" key="13">
    <source>
        <dbReference type="EMBL" id="PWK85704.1"/>
    </source>
</evidence>
<evidence type="ECO:0000256" key="7">
    <source>
        <dbReference type="ARBA" id="ARBA00023146"/>
    </source>
</evidence>
<dbReference type="InterPro" id="IPR002300">
    <property type="entry name" value="aa-tRNA-synth_Ia"/>
</dbReference>
<dbReference type="Proteomes" id="UP000245523">
    <property type="component" value="Unassembled WGS sequence"/>
</dbReference>
<dbReference type="EC" id="6.1.1.5" evidence="10"/>
<comment type="subunit">
    <text evidence="10">Monomer.</text>
</comment>
<dbReference type="PROSITE" id="PS00178">
    <property type="entry name" value="AA_TRNA_LIGASE_I"/>
    <property type="match status" value="1"/>
</dbReference>
<gene>
    <name evidence="10" type="primary">ileS</name>
    <name evidence="13" type="ORF">B0H50_1493</name>
</gene>
<evidence type="ECO:0000259" key="11">
    <source>
        <dbReference type="Pfam" id="PF00133"/>
    </source>
</evidence>
<keyword evidence="7 10" id="KW-0030">Aminoacyl-tRNA synthetase</keyword>
<dbReference type="CDD" id="cd00818">
    <property type="entry name" value="IleRS_core"/>
    <property type="match status" value="1"/>
</dbReference>
<comment type="cofactor">
    <cofactor evidence="10">
        <name>Zn(2+)</name>
        <dbReference type="ChEBI" id="CHEBI:29105"/>
    </cofactor>
</comment>
<keyword evidence="10" id="KW-0862">Zinc</keyword>
<keyword evidence="5 10" id="KW-0067">ATP-binding</keyword>
<keyword evidence="3 10" id="KW-0436">Ligase</keyword>
<proteinExistence type="inferred from homology"/>
<dbReference type="InterPro" id="IPR009008">
    <property type="entry name" value="Val/Leu/Ile-tRNA-synth_edit"/>
</dbReference>
<keyword evidence="10" id="KW-0479">Metal-binding</keyword>
<evidence type="ECO:0000256" key="10">
    <source>
        <dbReference type="HAMAP-Rule" id="MF_02003"/>
    </source>
</evidence>
<dbReference type="NCBIfam" id="TIGR00392">
    <property type="entry name" value="ileS"/>
    <property type="match status" value="1"/>
</dbReference>
<dbReference type="InterPro" id="IPR023586">
    <property type="entry name" value="Ile-tRNA-ligase_type2"/>
</dbReference>
<evidence type="ECO:0000256" key="6">
    <source>
        <dbReference type="ARBA" id="ARBA00022917"/>
    </source>
</evidence>
<keyword evidence="6 10" id="KW-0648">Protein biosynthesis</keyword>
<dbReference type="PANTHER" id="PTHR42780">
    <property type="entry name" value="SOLEUCYL-TRNA SYNTHETASE"/>
    <property type="match status" value="1"/>
</dbReference>
<dbReference type="Pfam" id="PF08264">
    <property type="entry name" value="Anticodon_1"/>
    <property type="match status" value="1"/>
</dbReference>
<feature type="domain" description="Methionyl/Valyl/Leucyl/Isoleucyl-tRNA synthetase anticodon-binding" evidence="12">
    <location>
        <begin position="697"/>
        <end position="846"/>
    </location>
</feature>
<keyword evidence="2 10" id="KW-0963">Cytoplasm</keyword>
<keyword evidence="4 10" id="KW-0547">Nucleotide-binding</keyword>
<dbReference type="Gene3D" id="1.10.730.10">
    <property type="entry name" value="Isoleucyl-tRNA Synthetase, Domain 1"/>
    <property type="match status" value="1"/>
</dbReference>
<name>A0ABX5LHY2_9BACT</name>
<feature type="short sequence motif" description="'KMSKS' region" evidence="10">
    <location>
        <begin position="606"/>
        <end position="610"/>
    </location>
</feature>
<dbReference type="Gene3D" id="3.90.740.10">
    <property type="entry name" value="Valyl/Leucyl/Isoleucyl-tRNA synthetase, editing domain"/>
    <property type="match status" value="1"/>
</dbReference>
<dbReference type="EMBL" id="QGHD01000049">
    <property type="protein sequence ID" value="PWK85704.1"/>
    <property type="molecule type" value="Genomic_DNA"/>
</dbReference>
<dbReference type="InterPro" id="IPR009080">
    <property type="entry name" value="tRNAsynth_Ia_anticodon-bd"/>
</dbReference>